<evidence type="ECO:0000256" key="3">
    <source>
        <dbReference type="ARBA" id="ARBA00022964"/>
    </source>
</evidence>
<evidence type="ECO:0000256" key="5">
    <source>
        <dbReference type="ARBA" id="ARBA00023004"/>
    </source>
</evidence>
<feature type="compositionally biased region" description="Basic and acidic residues" evidence="6">
    <location>
        <begin position="89"/>
        <end position="100"/>
    </location>
</feature>
<evidence type="ECO:0000256" key="1">
    <source>
        <dbReference type="ARBA" id="ARBA00001954"/>
    </source>
</evidence>
<organism evidence="8 10">
    <name type="scientific">Pisolithus tinctorius Marx 270</name>
    <dbReference type="NCBI Taxonomy" id="870435"/>
    <lineage>
        <taxon>Eukaryota</taxon>
        <taxon>Fungi</taxon>
        <taxon>Dikarya</taxon>
        <taxon>Basidiomycota</taxon>
        <taxon>Agaricomycotina</taxon>
        <taxon>Agaricomycetes</taxon>
        <taxon>Agaricomycetidae</taxon>
        <taxon>Boletales</taxon>
        <taxon>Sclerodermatineae</taxon>
        <taxon>Pisolithaceae</taxon>
        <taxon>Pisolithus</taxon>
    </lineage>
</organism>
<reference evidence="8 10" key="1">
    <citation type="submission" date="2014-04" db="EMBL/GenBank/DDBJ databases">
        <authorList>
            <consortium name="DOE Joint Genome Institute"/>
            <person name="Kuo A."/>
            <person name="Kohler A."/>
            <person name="Costa M.D."/>
            <person name="Nagy L.G."/>
            <person name="Floudas D."/>
            <person name="Copeland A."/>
            <person name="Barry K.W."/>
            <person name="Cichocki N."/>
            <person name="Veneault-Fourrey C."/>
            <person name="LaButti K."/>
            <person name="Lindquist E.A."/>
            <person name="Lipzen A."/>
            <person name="Lundell T."/>
            <person name="Morin E."/>
            <person name="Murat C."/>
            <person name="Sun H."/>
            <person name="Tunlid A."/>
            <person name="Henrissat B."/>
            <person name="Grigoriev I.V."/>
            <person name="Hibbett D.S."/>
            <person name="Martin F."/>
            <person name="Nordberg H.P."/>
            <person name="Cantor M.N."/>
            <person name="Hua S.X."/>
        </authorList>
    </citation>
    <scope>NUCLEOTIDE SEQUENCE [LARGE SCALE GENOMIC DNA]</scope>
    <source>
        <strain evidence="8 10">Marx 270</strain>
    </source>
</reference>
<evidence type="ECO:0000313" key="10">
    <source>
        <dbReference type="Proteomes" id="UP000054217"/>
    </source>
</evidence>
<keyword evidence="3" id="KW-0223">Dioxygenase</keyword>
<dbReference type="EMBL" id="KN831949">
    <property type="protein sequence ID" value="KIO11822.1"/>
    <property type="molecule type" value="Genomic_DNA"/>
</dbReference>
<reference evidence="10" key="2">
    <citation type="submission" date="2015-01" db="EMBL/GenBank/DDBJ databases">
        <title>Evolutionary Origins and Diversification of the Mycorrhizal Mutualists.</title>
        <authorList>
            <consortium name="DOE Joint Genome Institute"/>
            <consortium name="Mycorrhizal Genomics Consortium"/>
            <person name="Kohler A."/>
            <person name="Kuo A."/>
            <person name="Nagy L.G."/>
            <person name="Floudas D."/>
            <person name="Copeland A."/>
            <person name="Barry K.W."/>
            <person name="Cichocki N."/>
            <person name="Veneault-Fourrey C."/>
            <person name="LaButti K."/>
            <person name="Lindquist E.A."/>
            <person name="Lipzen A."/>
            <person name="Lundell T."/>
            <person name="Morin E."/>
            <person name="Murat C."/>
            <person name="Riley R."/>
            <person name="Ohm R."/>
            <person name="Sun H."/>
            <person name="Tunlid A."/>
            <person name="Henrissat B."/>
            <person name="Grigoriev I.V."/>
            <person name="Hibbett D.S."/>
            <person name="Martin F."/>
        </authorList>
    </citation>
    <scope>NUCLEOTIDE SEQUENCE [LARGE SCALE GENOMIC DNA]</scope>
    <source>
        <strain evidence="9 10">Marx 270</strain>
    </source>
</reference>
<feature type="region of interest" description="Disordered" evidence="6">
    <location>
        <begin position="70"/>
        <end position="100"/>
    </location>
</feature>
<keyword evidence="5" id="KW-0408">Iron</keyword>
<dbReference type="GO" id="GO:0046872">
    <property type="term" value="F:metal ion binding"/>
    <property type="evidence" value="ECO:0007669"/>
    <property type="project" value="UniProtKB-KW"/>
</dbReference>
<dbReference type="InterPro" id="IPR024779">
    <property type="entry name" value="2OGFeDO_JBP1/TET_oxygenase_dom"/>
</dbReference>
<protein>
    <recommendedName>
        <fullName evidence="7">2OGFeDO JBP1/TET oxygenase domain-containing protein</fullName>
    </recommendedName>
</protein>
<keyword evidence="10" id="KW-1185">Reference proteome</keyword>
<dbReference type="EMBL" id="KN831949">
    <property type="protein sequence ID" value="KIO11821.1"/>
    <property type="molecule type" value="Genomic_DNA"/>
</dbReference>
<dbReference type="AlphaFoldDB" id="A0A0C3PRW4"/>
<name>A0A0C3PRW4_PISTI</name>
<feature type="domain" description="2OGFeDO JBP1/TET oxygenase" evidence="7">
    <location>
        <begin position="234"/>
        <end position="362"/>
    </location>
</feature>
<sequence>MDINPKVGISDCSALHWLTISTSNVTLCQWYAKAIDQHMKLPPEIKRAFDDLTPEDHKTATSLLFEGEFSDCEEPEGSQPRKKRVRNPGPEEKKKKNEKSILRGITNKSLDCQVNKITFPAFSFEDEAKGNYKHPDQQLSQTWADDIPCSAKSYYNFIKEYSTVAKPSKVSATGSAAKGQYIVRDDQTAGMLCLSRYWHALGQSKDNPYPVPARDIIRSGARHNWFLHYLQVTQLLSRSINQVLHAIDPGFYEKITHLREVVEEKFPAVKAFNRDDPLLFEGREIFLNWKSGPHVDRQDPQMGWVALMALGEFTGGNLHCPQLGLDVGLEPGDVIFLRGRIVRHQIKDWDEEQRILIAHFTHTCLWEAAGLEKQVSI</sequence>
<dbReference type="Gene3D" id="3.60.130.30">
    <property type="match status" value="1"/>
</dbReference>
<comment type="cofactor">
    <cofactor evidence="1">
        <name>Fe(2+)</name>
        <dbReference type="ChEBI" id="CHEBI:29033"/>
    </cofactor>
</comment>
<evidence type="ECO:0000313" key="9">
    <source>
        <dbReference type="EMBL" id="KIO11822.1"/>
    </source>
</evidence>
<evidence type="ECO:0000256" key="4">
    <source>
        <dbReference type="ARBA" id="ARBA00023002"/>
    </source>
</evidence>
<dbReference type="Pfam" id="PF12851">
    <property type="entry name" value="Tet_JBP"/>
    <property type="match status" value="1"/>
</dbReference>
<evidence type="ECO:0000256" key="6">
    <source>
        <dbReference type="SAM" id="MobiDB-lite"/>
    </source>
</evidence>
<accession>A0A0C3PRW4</accession>
<gene>
    <name evidence="8" type="ORF">M404DRAFT_20432</name>
    <name evidence="9" type="ORF">M404DRAFT_20433</name>
</gene>
<evidence type="ECO:0000256" key="2">
    <source>
        <dbReference type="ARBA" id="ARBA00022723"/>
    </source>
</evidence>
<keyword evidence="2" id="KW-0479">Metal-binding</keyword>
<dbReference type="GO" id="GO:0051213">
    <property type="term" value="F:dioxygenase activity"/>
    <property type="evidence" value="ECO:0007669"/>
    <property type="project" value="UniProtKB-KW"/>
</dbReference>
<dbReference type="OrthoDB" id="3255767at2759"/>
<reference evidence="8" key="3">
    <citation type="submission" date="2015-02" db="EMBL/GenBank/DDBJ databases">
        <title>Evolutionary Origins and Diversification of the Mycorrhizal Mutualists.</title>
        <authorList>
            <consortium name="DOE Joint Genome Institute"/>
            <consortium name="Mycorrhizal Genomics Consortium"/>
            <person name="Kohler A."/>
            <person name="Kuo A."/>
            <person name="Nagy L.G."/>
            <person name="Floudas D."/>
            <person name="Copeland A."/>
            <person name="Barry K.W."/>
            <person name="Cichocki N."/>
            <person name="Veneault-Fourrey C."/>
            <person name="LaButti K."/>
            <person name="Lindquist E.A."/>
            <person name="Lipzen A."/>
            <person name="Lundell T."/>
            <person name="Morin E."/>
            <person name="Murat C."/>
            <person name="Riley R."/>
            <person name="Ohm R."/>
            <person name="Sun H."/>
            <person name="Tunlid A."/>
            <person name="Henrissat B."/>
            <person name="Grigoriev I.V."/>
            <person name="Hibbett D.S."/>
            <person name="Martin F."/>
        </authorList>
    </citation>
    <scope>NUCLEOTIDE SEQUENCE</scope>
    <source>
        <strain evidence="8">Marx 270</strain>
    </source>
</reference>
<keyword evidence="4" id="KW-0560">Oxidoreductase</keyword>
<proteinExistence type="predicted"/>
<evidence type="ECO:0000313" key="8">
    <source>
        <dbReference type="EMBL" id="KIO11821.1"/>
    </source>
</evidence>
<dbReference type="HOGENOM" id="CLU_787818_0_0_1"/>
<evidence type="ECO:0000259" key="7">
    <source>
        <dbReference type="Pfam" id="PF12851"/>
    </source>
</evidence>
<dbReference type="Proteomes" id="UP000054217">
    <property type="component" value="Unassembled WGS sequence"/>
</dbReference>